<dbReference type="InterPro" id="IPR001173">
    <property type="entry name" value="Glyco_trans_2-like"/>
</dbReference>
<evidence type="ECO:0000256" key="1">
    <source>
        <dbReference type="ARBA" id="ARBA00022676"/>
    </source>
</evidence>
<evidence type="ECO:0000256" key="2">
    <source>
        <dbReference type="ARBA" id="ARBA00022679"/>
    </source>
</evidence>
<name>A0ABY7WS16_9LACO</name>
<dbReference type="InterPro" id="IPR029044">
    <property type="entry name" value="Nucleotide-diphossugar_trans"/>
</dbReference>
<dbReference type="SUPFAM" id="SSF53448">
    <property type="entry name" value="Nucleotide-diphospho-sugar transferases"/>
    <property type="match status" value="1"/>
</dbReference>
<evidence type="ECO:0000259" key="3">
    <source>
        <dbReference type="Pfam" id="PF00535"/>
    </source>
</evidence>
<dbReference type="Proteomes" id="UP001220377">
    <property type="component" value="Chromosome"/>
</dbReference>
<gene>
    <name evidence="4" type="ORF">PQ472_11630</name>
</gene>
<keyword evidence="1" id="KW-0328">Glycosyltransferase</keyword>
<protein>
    <submittedName>
        <fullName evidence="4">Glycosyltransferase family 2 protein</fullName>
    </submittedName>
</protein>
<keyword evidence="5" id="KW-1185">Reference proteome</keyword>
<dbReference type="Pfam" id="PF00535">
    <property type="entry name" value="Glycos_transf_2"/>
    <property type="match status" value="1"/>
</dbReference>
<dbReference type="EMBL" id="CP117884">
    <property type="protein sequence ID" value="WDF82526.1"/>
    <property type="molecule type" value="Genomic_DNA"/>
</dbReference>
<proteinExistence type="predicted"/>
<reference evidence="4 5" key="1">
    <citation type="submission" date="2023-02" db="EMBL/GenBank/DDBJ databases">
        <title>Genome sequence of Lacticaseibacillus sp. KACC 23028.</title>
        <authorList>
            <person name="Kim S."/>
            <person name="Heo J."/>
            <person name="Kwon S.-W."/>
        </authorList>
    </citation>
    <scope>NUCLEOTIDE SEQUENCE [LARGE SCALE GENOMIC DNA]</scope>
    <source>
        <strain evidence="4 5">KACC 23028</strain>
    </source>
</reference>
<feature type="domain" description="Glycosyltransferase 2-like" evidence="3">
    <location>
        <begin position="6"/>
        <end position="143"/>
    </location>
</feature>
<accession>A0ABY7WS16</accession>
<dbReference type="PANTHER" id="PTHR22916:SF51">
    <property type="entry name" value="GLYCOSYLTRANSFERASE EPSH-RELATED"/>
    <property type="match status" value="1"/>
</dbReference>
<evidence type="ECO:0000313" key="4">
    <source>
        <dbReference type="EMBL" id="WDF82526.1"/>
    </source>
</evidence>
<evidence type="ECO:0000313" key="5">
    <source>
        <dbReference type="Proteomes" id="UP001220377"/>
    </source>
</evidence>
<dbReference type="PANTHER" id="PTHR22916">
    <property type="entry name" value="GLYCOSYLTRANSFERASE"/>
    <property type="match status" value="1"/>
</dbReference>
<dbReference type="Gene3D" id="3.90.550.10">
    <property type="entry name" value="Spore Coat Polysaccharide Biosynthesis Protein SpsA, Chain A"/>
    <property type="match status" value="1"/>
</dbReference>
<dbReference type="RefSeq" id="WP_274260042.1">
    <property type="nucleotide sequence ID" value="NZ_CP117884.1"/>
</dbReference>
<keyword evidence="2" id="KW-0808">Transferase</keyword>
<organism evidence="4 5">
    <name type="scientific">Lacticaseibacillus pabuli</name>
    <dbReference type="NCBI Taxonomy" id="3025672"/>
    <lineage>
        <taxon>Bacteria</taxon>
        <taxon>Bacillati</taxon>
        <taxon>Bacillota</taxon>
        <taxon>Bacilli</taxon>
        <taxon>Lactobacillales</taxon>
        <taxon>Lactobacillaceae</taxon>
        <taxon>Lacticaseibacillus</taxon>
    </lineage>
</organism>
<sequence>MQTLVSVIIPVYNLAEHLTRSLVSVASQTYTNLQVILVDDGSSDESRLRMDAFARADRRFTVLAHQGNRGVSSARNTGLAIARGKYVAFVDGDDWLEPDYIAHFVQDMDQGEYDLVVNPYIIEKTAAKEPADRHLMSRPLTRRQFLDGVRSPLGLVRGYLWNKMYRLDIIRRHHLRFDPDISMMEDELFTVQYAVYADTFYYGGNADYHYCINPNSATHGESPVKLLPQQIVSLHRVNRVIATIGRDRSFPEKETEA</sequence>
<dbReference type="CDD" id="cd00761">
    <property type="entry name" value="Glyco_tranf_GTA_type"/>
    <property type="match status" value="1"/>
</dbReference>